<sequence>MRLIGAALPRTGTMSLSHALRDLTGEGCYHMTEMFHRPHDAVTWRAASRGESVDWRGFLAGYAAGVDTPLCVHWREISEVFPDAKILLTRRKDAATWWSSMEATVLPHMRSMHGYAASGAAPRDGEGPPWLQEADPADREALVEVFGSLAEQILGSAEAMDDPALGVAAYDAWLADVRAAVPAERLVEWQPGDGWEPLCAALDAAVPEREFPHDNSREDFTARSQDGGGKPPRPGAE</sequence>
<dbReference type="Pfam" id="PF17784">
    <property type="entry name" value="Sulfotransfer_4"/>
    <property type="match status" value="1"/>
</dbReference>
<reference evidence="2" key="2">
    <citation type="submission" date="2020-09" db="EMBL/GenBank/DDBJ databases">
        <authorList>
            <person name="Sun Q."/>
            <person name="Zhou Y."/>
        </authorList>
    </citation>
    <scope>NUCLEOTIDE SEQUENCE</scope>
    <source>
        <strain evidence="2">CGMCC 1.16067</strain>
    </source>
</reference>
<organism evidence="2 3">
    <name type="scientific">Marmoricola endophyticus</name>
    <dbReference type="NCBI Taxonomy" id="2040280"/>
    <lineage>
        <taxon>Bacteria</taxon>
        <taxon>Bacillati</taxon>
        <taxon>Actinomycetota</taxon>
        <taxon>Actinomycetes</taxon>
        <taxon>Propionibacteriales</taxon>
        <taxon>Nocardioidaceae</taxon>
        <taxon>Marmoricola</taxon>
    </lineage>
</organism>
<proteinExistence type="predicted"/>
<keyword evidence="3" id="KW-1185">Reference proteome</keyword>
<comment type="caution">
    <text evidence="2">The sequence shown here is derived from an EMBL/GenBank/DDBJ whole genome shotgun (WGS) entry which is preliminary data.</text>
</comment>
<dbReference type="AlphaFoldDB" id="A0A917BQE0"/>
<evidence type="ECO:0000313" key="3">
    <source>
        <dbReference type="Proteomes" id="UP000649179"/>
    </source>
</evidence>
<accession>A0A917BQE0</accession>
<feature type="compositionally biased region" description="Basic and acidic residues" evidence="1">
    <location>
        <begin position="206"/>
        <end position="221"/>
    </location>
</feature>
<evidence type="ECO:0000256" key="1">
    <source>
        <dbReference type="SAM" id="MobiDB-lite"/>
    </source>
</evidence>
<dbReference type="Gene3D" id="3.40.50.300">
    <property type="entry name" value="P-loop containing nucleotide triphosphate hydrolases"/>
    <property type="match status" value="1"/>
</dbReference>
<dbReference type="EMBL" id="BMKQ01000001">
    <property type="protein sequence ID" value="GGF55125.1"/>
    <property type="molecule type" value="Genomic_DNA"/>
</dbReference>
<gene>
    <name evidence="2" type="ORF">GCM10011519_31290</name>
</gene>
<dbReference type="PANTHER" id="PTHR36978">
    <property type="entry name" value="P-LOOP CONTAINING NUCLEOTIDE TRIPHOSPHATE HYDROLASE"/>
    <property type="match status" value="1"/>
</dbReference>
<protein>
    <submittedName>
        <fullName evidence="2">Sulfotransferase family protein</fullName>
    </submittedName>
</protein>
<dbReference type="InterPro" id="IPR040632">
    <property type="entry name" value="Sulfotransfer_4"/>
</dbReference>
<feature type="region of interest" description="Disordered" evidence="1">
    <location>
        <begin position="206"/>
        <end position="237"/>
    </location>
</feature>
<evidence type="ECO:0000313" key="2">
    <source>
        <dbReference type="EMBL" id="GGF55125.1"/>
    </source>
</evidence>
<reference evidence="2" key="1">
    <citation type="journal article" date="2014" name="Int. J. Syst. Evol. Microbiol.">
        <title>Complete genome sequence of Corynebacterium casei LMG S-19264T (=DSM 44701T), isolated from a smear-ripened cheese.</title>
        <authorList>
            <consortium name="US DOE Joint Genome Institute (JGI-PGF)"/>
            <person name="Walter F."/>
            <person name="Albersmeier A."/>
            <person name="Kalinowski J."/>
            <person name="Ruckert C."/>
        </authorList>
    </citation>
    <scope>NUCLEOTIDE SEQUENCE</scope>
    <source>
        <strain evidence="2">CGMCC 1.16067</strain>
    </source>
</reference>
<dbReference type="Proteomes" id="UP000649179">
    <property type="component" value="Unassembled WGS sequence"/>
</dbReference>
<dbReference type="PANTHER" id="PTHR36978:SF4">
    <property type="entry name" value="P-LOOP CONTAINING NUCLEOSIDE TRIPHOSPHATE HYDROLASE PROTEIN"/>
    <property type="match status" value="1"/>
</dbReference>
<dbReference type="InterPro" id="IPR027417">
    <property type="entry name" value="P-loop_NTPase"/>
</dbReference>
<dbReference type="RefSeq" id="WP_188780616.1">
    <property type="nucleotide sequence ID" value="NZ_BMKQ01000001.1"/>
</dbReference>
<name>A0A917BQE0_9ACTN</name>
<dbReference type="SUPFAM" id="SSF52540">
    <property type="entry name" value="P-loop containing nucleoside triphosphate hydrolases"/>
    <property type="match status" value="1"/>
</dbReference>